<feature type="domain" description="PAS" evidence="12">
    <location>
        <begin position="437"/>
        <end position="506"/>
    </location>
</feature>
<feature type="domain" description="PAS" evidence="12">
    <location>
        <begin position="553"/>
        <end position="595"/>
    </location>
</feature>
<keyword evidence="10" id="KW-0812">Transmembrane</keyword>
<proteinExistence type="predicted"/>
<dbReference type="PROSITE" id="PS50112">
    <property type="entry name" value="PAS"/>
    <property type="match status" value="5"/>
</dbReference>
<keyword evidence="4" id="KW-0808">Transferase</keyword>
<dbReference type="EC" id="2.7.13.3" evidence="2"/>
<evidence type="ECO:0000259" key="13">
    <source>
        <dbReference type="PROSITE" id="PS50113"/>
    </source>
</evidence>
<dbReference type="InterPro" id="IPR000700">
    <property type="entry name" value="PAS-assoc_C"/>
</dbReference>
<dbReference type="InterPro" id="IPR001610">
    <property type="entry name" value="PAC"/>
</dbReference>
<evidence type="ECO:0000256" key="8">
    <source>
        <dbReference type="ARBA" id="ARBA00023012"/>
    </source>
</evidence>
<protein>
    <recommendedName>
        <fullName evidence="2">histidine kinase</fullName>
        <ecNumber evidence="2">2.7.13.3</ecNumber>
    </recommendedName>
</protein>
<dbReference type="GO" id="GO:0046983">
    <property type="term" value="F:protein dimerization activity"/>
    <property type="evidence" value="ECO:0007669"/>
    <property type="project" value="InterPro"/>
</dbReference>
<feature type="domain" description="PAS" evidence="12">
    <location>
        <begin position="300"/>
        <end position="371"/>
    </location>
</feature>
<feature type="transmembrane region" description="Helical" evidence="10">
    <location>
        <begin position="263"/>
        <end position="282"/>
    </location>
</feature>
<dbReference type="SUPFAM" id="SSF55874">
    <property type="entry name" value="ATPase domain of HSP90 chaperone/DNA topoisomerase II/histidine kinase"/>
    <property type="match status" value="1"/>
</dbReference>
<dbReference type="PANTHER" id="PTHR24421:SF10">
    <property type="entry name" value="NITRATE_NITRITE SENSOR PROTEIN NARQ"/>
    <property type="match status" value="1"/>
</dbReference>
<feature type="domain" description="PAC" evidence="13">
    <location>
        <begin position="624"/>
        <end position="675"/>
    </location>
</feature>
<evidence type="ECO:0000259" key="12">
    <source>
        <dbReference type="PROSITE" id="PS50112"/>
    </source>
</evidence>
<gene>
    <name evidence="14" type="ORF">ESA94_21020</name>
</gene>
<feature type="domain" description="PAS" evidence="12">
    <location>
        <begin position="676"/>
        <end position="730"/>
    </location>
</feature>
<evidence type="ECO:0000256" key="6">
    <source>
        <dbReference type="ARBA" id="ARBA00022777"/>
    </source>
</evidence>
<dbReference type="NCBIfam" id="TIGR00229">
    <property type="entry name" value="sensory_box"/>
    <property type="match status" value="5"/>
</dbReference>
<dbReference type="Pfam" id="PF07730">
    <property type="entry name" value="HisKA_3"/>
    <property type="match status" value="1"/>
</dbReference>
<dbReference type="InterPro" id="IPR050482">
    <property type="entry name" value="Sensor_HK_TwoCompSys"/>
</dbReference>
<keyword evidence="15" id="KW-1185">Reference proteome</keyword>
<dbReference type="CDD" id="cd16917">
    <property type="entry name" value="HATPase_UhpB-NarQ-NarX-like"/>
    <property type="match status" value="1"/>
</dbReference>
<feature type="transmembrane region" description="Helical" evidence="10">
    <location>
        <begin position="82"/>
        <end position="104"/>
    </location>
</feature>
<dbReference type="PROSITE" id="PS50113">
    <property type="entry name" value="PAC"/>
    <property type="match status" value="2"/>
</dbReference>
<dbReference type="Pfam" id="PF00989">
    <property type="entry name" value="PAS"/>
    <property type="match status" value="1"/>
</dbReference>
<dbReference type="OrthoDB" id="5401121at2"/>
<feature type="domain" description="PAS" evidence="12">
    <location>
        <begin position="796"/>
        <end position="866"/>
    </location>
</feature>
<dbReference type="SMART" id="SM00091">
    <property type="entry name" value="PAS"/>
    <property type="match status" value="5"/>
</dbReference>
<dbReference type="InterPro" id="IPR013767">
    <property type="entry name" value="PAS_fold"/>
</dbReference>
<feature type="transmembrane region" description="Helical" evidence="10">
    <location>
        <begin position="20"/>
        <end position="39"/>
    </location>
</feature>
<feature type="coiled-coil region" evidence="9">
    <location>
        <begin position="416"/>
        <end position="447"/>
    </location>
</feature>
<dbReference type="SMART" id="SM00086">
    <property type="entry name" value="PAC"/>
    <property type="match status" value="4"/>
</dbReference>
<dbReference type="CDD" id="cd00130">
    <property type="entry name" value="PAS"/>
    <property type="match status" value="5"/>
</dbReference>
<keyword evidence="8" id="KW-0902">Two-component regulatory system</keyword>
<feature type="transmembrane region" description="Helical" evidence="10">
    <location>
        <begin position="158"/>
        <end position="179"/>
    </location>
</feature>
<dbReference type="GO" id="GO:0016020">
    <property type="term" value="C:membrane"/>
    <property type="evidence" value="ECO:0007669"/>
    <property type="project" value="InterPro"/>
</dbReference>
<evidence type="ECO:0000256" key="2">
    <source>
        <dbReference type="ARBA" id="ARBA00012438"/>
    </source>
</evidence>
<feature type="domain" description="Histidine kinase" evidence="11">
    <location>
        <begin position="940"/>
        <end position="1136"/>
    </location>
</feature>
<dbReference type="InterPro" id="IPR036890">
    <property type="entry name" value="HATPase_C_sf"/>
</dbReference>
<dbReference type="GO" id="GO:0000155">
    <property type="term" value="F:phosphorelay sensor kinase activity"/>
    <property type="evidence" value="ECO:0007669"/>
    <property type="project" value="InterPro"/>
</dbReference>
<keyword evidence="10" id="KW-1133">Transmembrane helix</keyword>
<keyword evidence="10" id="KW-0472">Membrane</keyword>
<organism evidence="14 15">
    <name type="scientific">Lacibacter luteus</name>
    <dbReference type="NCBI Taxonomy" id="2508719"/>
    <lineage>
        <taxon>Bacteria</taxon>
        <taxon>Pseudomonadati</taxon>
        <taxon>Bacteroidota</taxon>
        <taxon>Chitinophagia</taxon>
        <taxon>Chitinophagales</taxon>
        <taxon>Chitinophagaceae</taxon>
        <taxon>Lacibacter</taxon>
    </lineage>
</organism>
<dbReference type="Pfam" id="PF13426">
    <property type="entry name" value="PAS_9"/>
    <property type="match status" value="3"/>
</dbReference>
<evidence type="ECO:0000256" key="9">
    <source>
        <dbReference type="SAM" id="Coils"/>
    </source>
</evidence>
<evidence type="ECO:0000256" key="7">
    <source>
        <dbReference type="ARBA" id="ARBA00022840"/>
    </source>
</evidence>
<dbReference type="Pfam" id="PF08448">
    <property type="entry name" value="PAS_4"/>
    <property type="match status" value="1"/>
</dbReference>
<dbReference type="PANTHER" id="PTHR24421">
    <property type="entry name" value="NITRATE/NITRITE SENSOR PROTEIN NARX-RELATED"/>
    <property type="match status" value="1"/>
</dbReference>
<evidence type="ECO:0000256" key="10">
    <source>
        <dbReference type="SAM" id="Phobius"/>
    </source>
</evidence>
<feature type="domain" description="PAC" evidence="13">
    <location>
        <begin position="373"/>
        <end position="425"/>
    </location>
</feature>
<dbReference type="SUPFAM" id="SSF55785">
    <property type="entry name" value="PYP-like sensor domain (PAS domain)"/>
    <property type="match status" value="5"/>
</dbReference>
<comment type="catalytic activity">
    <reaction evidence="1">
        <text>ATP + protein L-histidine = ADP + protein N-phospho-L-histidine.</text>
        <dbReference type="EC" id="2.7.13.3"/>
    </reaction>
</comment>
<keyword evidence="5" id="KW-0547">Nucleotide-binding</keyword>
<evidence type="ECO:0000259" key="11">
    <source>
        <dbReference type="PROSITE" id="PS50109"/>
    </source>
</evidence>
<dbReference type="InterPro" id="IPR013656">
    <property type="entry name" value="PAS_4"/>
</dbReference>
<feature type="transmembrane region" description="Helical" evidence="10">
    <location>
        <begin position="131"/>
        <end position="151"/>
    </location>
</feature>
<evidence type="ECO:0000256" key="3">
    <source>
        <dbReference type="ARBA" id="ARBA00022553"/>
    </source>
</evidence>
<dbReference type="InterPro" id="IPR005467">
    <property type="entry name" value="His_kinase_dom"/>
</dbReference>
<keyword evidence="7" id="KW-0067">ATP-binding</keyword>
<dbReference type="InterPro" id="IPR003594">
    <property type="entry name" value="HATPase_dom"/>
</dbReference>
<evidence type="ECO:0000313" key="14">
    <source>
        <dbReference type="EMBL" id="RXK57536.1"/>
    </source>
</evidence>
<evidence type="ECO:0000313" key="15">
    <source>
        <dbReference type="Proteomes" id="UP000290204"/>
    </source>
</evidence>
<dbReference type="PROSITE" id="PS50109">
    <property type="entry name" value="HIS_KIN"/>
    <property type="match status" value="1"/>
</dbReference>
<name>A0A4Q1CDA2_9BACT</name>
<dbReference type="Gene3D" id="3.30.450.20">
    <property type="entry name" value="PAS domain"/>
    <property type="match status" value="5"/>
</dbReference>
<dbReference type="RefSeq" id="WP_129132935.1">
    <property type="nucleotide sequence ID" value="NZ_SDHW01000010.1"/>
</dbReference>
<accession>A0A4Q1CDA2</accession>
<reference evidence="14 15" key="1">
    <citation type="submission" date="2019-01" db="EMBL/GenBank/DDBJ databases">
        <title>Lacibacter sp. strain TTM-7.</title>
        <authorList>
            <person name="Chen W.-M."/>
        </authorList>
    </citation>
    <scope>NUCLEOTIDE SEQUENCE [LARGE SCALE GENOMIC DNA]</scope>
    <source>
        <strain evidence="14 15">TTM-7</strain>
    </source>
</reference>
<dbReference type="Gene3D" id="1.20.5.1930">
    <property type="match status" value="1"/>
</dbReference>
<dbReference type="GO" id="GO:0005524">
    <property type="term" value="F:ATP binding"/>
    <property type="evidence" value="ECO:0007669"/>
    <property type="project" value="UniProtKB-KW"/>
</dbReference>
<keyword evidence="9" id="KW-0175">Coiled coil</keyword>
<evidence type="ECO:0000256" key="1">
    <source>
        <dbReference type="ARBA" id="ARBA00000085"/>
    </source>
</evidence>
<feature type="transmembrane region" description="Helical" evidence="10">
    <location>
        <begin position="191"/>
        <end position="211"/>
    </location>
</feature>
<dbReference type="InterPro" id="IPR035965">
    <property type="entry name" value="PAS-like_dom_sf"/>
</dbReference>
<dbReference type="Pfam" id="PF02518">
    <property type="entry name" value="HATPase_c"/>
    <property type="match status" value="1"/>
</dbReference>
<comment type="caution">
    <text evidence="14">The sequence shown here is derived from an EMBL/GenBank/DDBJ whole genome shotgun (WGS) entry which is preliminary data.</text>
</comment>
<dbReference type="InterPro" id="IPR011712">
    <property type="entry name" value="Sig_transdc_His_kin_sub3_dim/P"/>
</dbReference>
<feature type="transmembrane region" description="Helical" evidence="10">
    <location>
        <begin position="51"/>
        <end position="70"/>
    </location>
</feature>
<evidence type="ECO:0000256" key="5">
    <source>
        <dbReference type="ARBA" id="ARBA00022741"/>
    </source>
</evidence>
<dbReference type="Gene3D" id="3.30.565.10">
    <property type="entry name" value="Histidine kinase-like ATPase, C-terminal domain"/>
    <property type="match status" value="1"/>
</dbReference>
<dbReference type="SMART" id="SM00387">
    <property type="entry name" value="HATPase_c"/>
    <property type="match status" value="1"/>
</dbReference>
<evidence type="ECO:0000256" key="4">
    <source>
        <dbReference type="ARBA" id="ARBA00022679"/>
    </source>
</evidence>
<dbReference type="Proteomes" id="UP000290204">
    <property type="component" value="Unassembled WGS sequence"/>
</dbReference>
<keyword evidence="3" id="KW-0597">Phosphoprotein</keyword>
<dbReference type="InterPro" id="IPR000014">
    <property type="entry name" value="PAS"/>
</dbReference>
<keyword evidence="6" id="KW-0418">Kinase</keyword>
<dbReference type="EMBL" id="SDHW01000010">
    <property type="protein sequence ID" value="RXK57536.1"/>
    <property type="molecule type" value="Genomic_DNA"/>
</dbReference>
<sequence length="1136" mass="129020">MQVLLPDIQLQKKLTKVADVLLLIILITVLLTLTGWALSVNWLKYLVPGSVAMNPLTAIFFLVLITMIFAKQKYKEKRVVNIVANFIVTAILLITTWKLSSFIYEIPFTLDLLLFNKKVVNENFGGFVNNMAPNTALSFMLSSVALLLITLNNRTAEVGAQIAIFLCMLIAVFCLLGYVFGAVEFYEVQNYIPMSAVSAVCFFLFSLSFLFKTSAVGIMRQFTSIYSGSYLARRLFIPAFLLPVVIGIFRIKGQHLGLYNLEFGSALFVTSMILVFLSLIWLNTYLLNAREEKQAEATAENKHLANLVEQTSDAILSTDTALNIKSWNKGAEEIYGYTKEEVLNKPLGYFLKSTLSAETTQQLFAELLKRGFYTAEYDFYGKHQHIIHVQASVTVLRNANNEVTGYVAVHRDISQTKMLEKQLREFNQQLEEQVKEKTQELRDVFERISEAFLGIDNNGNVVYANKKAEQLFGTDGERILRTPVFSLFQNNNDELETALREAFEMREYIYLETLLPNFNKWFELHIYPSVSGLSVYMRDITIRKKALLELNESEEKYRMFFENSMDGILITNAEGQIFGANKAACNIFGMTEDEICEIGRRGILDETDPNWELFKTERNINGKAQGELRHFRKDGTTFLAEITSVKFRTASGETQANTIVRDITERRKAQEELHKSEEKYRNLIEQAGDGIIIFEADGTILDVNESVSILLGYPKDAFTAFNLTDILDPDQIQVSPLRFDLLEKGESVVRQRRLKHRTGNFIETEIRGKRLHDGTNLAIIRDLTDRLQAQQQLQKEKDLLDSIINSLPGIFYFFDYEGRFIRWNKQFEQVSGYSSAEIKKMTALDFFEGDDLVYMKKRVKDVLSNKTADAEAAFVTKSGKKIPYFFTGAAIEVNNTACIVGMGVDITERKQVELEVQDSYQQIRRLTNYLQNIREEERAHIAREIHDELGQQMTVLKMDVAWMKKKMAGGDMAAVSEKMNEMLEILDGSVAAVRRIATELRPSLLDDIGLVAAIEWQIDVFSKRTGIKINLVKSGKPLLLPDAYATGLFRILQESLTNITRHANANQVDIHLKNQNKEFILYIQDNGNGFDINEISGKKTLGLLGMRERSIAMGGTFTIQSKPGGGTEIEVRVPLT</sequence>
<dbReference type="AlphaFoldDB" id="A0A4Q1CDA2"/>